<evidence type="ECO:0000313" key="2">
    <source>
        <dbReference type="EMBL" id="NMH85886.1"/>
    </source>
</evidence>
<dbReference type="Proteomes" id="UP000746690">
    <property type="component" value="Unassembled WGS sequence"/>
</dbReference>
<evidence type="ECO:0008006" key="4">
    <source>
        <dbReference type="Google" id="ProtNLM"/>
    </source>
</evidence>
<dbReference type="SMART" id="SM00028">
    <property type="entry name" value="TPR"/>
    <property type="match status" value="4"/>
</dbReference>
<dbReference type="Pfam" id="PF13181">
    <property type="entry name" value="TPR_8"/>
    <property type="match status" value="2"/>
</dbReference>
<sequence>MIVSSLSGFANTTMQDSIHNNSNQVFHEAKKIRYKNPDSALVLLKQAYNKSIISGNTTQAVESLIEAAIIHANQARYAKAYDDSWKALFLTEDIKNDSLKGTVYNNLGRLYSFYKREDQALKYLQASLEIGKSLVEKKKRKPASLVNNYHAFCSTYREFDNVEMAEKYLDSCFLYYDESLLEKNKKYLQFEKAYVLAQKKDQQEALKIMRTIEPWFLNNQPSYLVLVYTYWGDIHQALNNYKLCEKFYSKALDFSKTYNSHIDFTPLIYGKLSNLYSSKGDMDKAFNYFTIAKSLDDQFFDSRSENNRPLLEIKGVYLLEKERQERLIQKQRLEKLEQEDKIYFLQRVILIGAIVFIIVVGLIYLKNLRAKHQVEKQLIRKNKELEVRKAKELLELKNKELATSALQLIEKDEFLRDLKNKLKSEDGLNSFEINKILKSISVSNNVSWEEFRLRFTAINETFYKKITEKYPNLSQTDLKICALVKLNFSSKDMARLLSISVESVHTTRYRLRKKMGIARGENLEKFISSL</sequence>
<evidence type="ECO:0000256" key="1">
    <source>
        <dbReference type="SAM" id="Phobius"/>
    </source>
</evidence>
<dbReference type="InterPro" id="IPR019734">
    <property type="entry name" value="TPR_rpt"/>
</dbReference>
<dbReference type="SUPFAM" id="SSF46894">
    <property type="entry name" value="C-terminal effector domain of the bipartite response regulators"/>
    <property type="match status" value="1"/>
</dbReference>
<accession>A0ABX1RQP9</accession>
<dbReference type="InterPro" id="IPR036388">
    <property type="entry name" value="WH-like_DNA-bd_sf"/>
</dbReference>
<keyword evidence="1" id="KW-0812">Transmembrane</keyword>
<name>A0ABX1RQP9_9FLAO</name>
<feature type="transmembrane region" description="Helical" evidence="1">
    <location>
        <begin position="344"/>
        <end position="365"/>
    </location>
</feature>
<comment type="caution">
    <text evidence="2">The sequence shown here is derived from an EMBL/GenBank/DDBJ whole genome shotgun (WGS) entry which is preliminary data.</text>
</comment>
<dbReference type="InterPro" id="IPR016032">
    <property type="entry name" value="Sig_transdc_resp-reg_C-effctor"/>
</dbReference>
<protein>
    <recommendedName>
        <fullName evidence="4">HTH luxR-type domain-containing protein</fullName>
    </recommendedName>
</protein>
<keyword evidence="1" id="KW-1133">Transmembrane helix</keyword>
<dbReference type="Gene3D" id="1.25.40.10">
    <property type="entry name" value="Tetratricopeptide repeat domain"/>
    <property type="match status" value="2"/>
</dbReference>
<gene>
    <name evidence="2" type="ORF">HHX25_00060</name>
</gene>
<reference evidence="2 3" key="1">
    <citation type="submission" date="2020-04" db="EMBL/GenBank/DDBJ databases">
        <title>A Flavivirga sp. nov.</title>
        <authorList>
            <person name="Sun X."/>
        </authorList>
    </citation>
    <scope>NUCLEOTIDE SEQUENCE [LARGE SCALE GENOMIC DNA]</scope>
    <source>
        <strain evidence="2 3">Y03</strain>
    </source>
</reference>
<keyword evidence="1" id="KW-0472">Membrane</keyword>
<dbReference type="EMBL" id="JABBHF010000001">
    <property type="protein sequence ID" value="NMH85886.1"/>
    <property type="molecule type" value="Genomic_DNA"/>
</dbReference>
<keyword evidence="3" id="KW-1185">Reference proteome</keyword>
<dbReference type="Gene3D" id="1.10.10.10">
    <property type="entry name" value="Winged helix-like DNA-binding domain superfamily/Winged helix DNA-binding domain"/>
    <property type="match status" value="1"/>
</dbReference>
<dbReference type="SUPFAM" id="SSF48452">
    <property type="entry name" value="TPR-like"/>
    <property type="match status" value="1"/>
</dbReference>
<proteinExistence type="predicted"/>
<evidence type="ECO:0000313" key="3">
    <source>
        <dbReference type="Proteomes" id="UP000746690"/>
    </source>
</evidence>
<dbReference type="InterPro" id="IPR011990">
    <property type="entry name" value="TPR-like_helical_dom_sf"/>
</dbReference>
<organism evidence="2 3">
    <name type="scientific">Flavivirga algicola</name>
    <dbReference type="NCBI Taxonomy" id="2729136"/>
    <lineage>
        <taxon>Bacteria</taxon>
        <taxon>Pseudomonadati</taxon>
        <taxon>Bacteroidota</taxon>
        <taxon>Flavobacteriia</taxon>
        <taxon>Flavobacteriales</taxon>
        <taxon>Flavobacteriaceae</taxon>
        <taxon>Flavivirga</taxon>
    </lineage>
</organism>
<dbReference type="RefSeq" id="WP_169668792.1">
    <property type="nucleotide sequence ID" value="NZ_JABBHF010000001.1"/>
</dbReference>